<dbReference type="Pfam" id="PF07714">
    <property type="entry name" value="PK_Tyr_Ser-Thr"/>
    <property type="match status" value="1"/>
</dbReference>
<dbReference type="InterPro" id="IPR011009">
    <property type="entry name" value="Kinase-like_dom_sf"/>
</dbReference>
<dbReference type="InterPro" id="IPR003409">
    <property type="entry name" value="MORN"/>
</dbReference>
<evidence type="ECO:0000256" key="1">
    <source>
        <dbReference type="ARBA" id="ARBA00022737"/>
    </source>
</evidence>
<dbReference type="Gene3D" id="2.20.110.10">
    <property type="entry name" value="Histone H3 K4-specific methyltransferase SET7/9 N-terminal domain"/>
    <property type="match status" value="1"/>
</dbReference>
<dbReference type="InterPro" id="IPR001660">
    <property type="entry name" value="SAM"/>
</dbReference>
<dbReference type="Pfam" id="PF00069">
    <property type="entry name" value="Pkinase"/>
    <property type="match status" value="1"/>
</dbReference>
<keyword evidence="5" id="KW-0808">Transferase</keyword>
<protein>
    <submittedName>
        <fullName evidence="5">Protein kinase, putative</fullName>
    </submittedName>
</protein>
<feature type="compositionally biased region" description="Basic residues" evidence="2">
    <location>
        <begin position="365"/>
        <end position="385"/>
    </location>
</feature>
<dbReference type="PANTHER" id="PTHR44329:SF140">
    <property type="entry name" value="INACTIVE PROTEIN TYROSINE KINASE PTKL"/>
    <property type="match status" value="1"/>
</dbReference>
<feature type="region of interest" description="Disordered" evidence="2">
    <location>
        <begin position="365"/>
        <end position="398"/>
    </location>
</feature>
<gene>
    <name evidence="5" type="ORF">PCHDS_000187600</name>
</gene>
<feature type="compositionally biased region" description="Basic and acidic residues" evidence="2">
    <location>
        <begin position="549"/>
        <end position="575"/>
    </location>
</feature>
<dbReference type="Pfam" id="PF02493">
    <property type="entry name" value="MORN"/>
    <property type="match status" value="2"/>
</dbReference>
<dbReference type="EMBL" id="LT608189">
    <property type="protein sequence ID" value="SCM20664.1"/>
    <property type="molecule type" value="Genomic_DNA"/>
</dbReference>
<dbReference type="GO" id="GO:0004674">
    <property type="term" value="F:protein serine/threonine kinase activity"/>
    <property type="evidence" value="ECO:0007669"/>
    <property type="project" value="TreeGrafter"/>
</dbReference>
<dbReference type="InterPro" id="IPR051681">
    <property type="entry name" value="Ser/Thr_Kinases-Pseudokinases"/>
</dbReference>
<dbReference type="GO" id="GO:0005524">
    <property type="term" value="F:ATP binding"/>
    <property type="evidence" value="ECO:0007669"/>
    <property type="project" value="InterPro"/>
</dbReference>
<feature type="compositionally biased region" description="Low complexity" evidence="2">
    <location>
        <begin position="608"/>
        <end position="626"/>
    </location>
</feature>
<dbReference type="SUPFAM" id="SSF56112">
    <property type="entry name" value="Protein kinase-like (PK-like)"/>
    <property type="match status" value="1"/>
</dbReference>
<dbReference type="Gene3D" id="3.30.200.20">
    <property type="entry name" value="Phosphorylase Kinase, domain 1"/>
    <property type="match status" value="1"/>
</dbReference>
<dbReference type="PROSITE" id="PS50011">
    <property type="entry name" value="PROTEIN_KINASE_DOM"/>
    <property type="match status" value="1"/>
</dbReference>
<dbReference type="SUPFAM" id="SSF82185">
    <property type="entry name" value="Histone H3 K4-specific methyltransferase SET7/9 N-terminal domain"/>
    <property type="match status" value="1"/>
</dbReference>
<feature type="domain" description="SAM" evidence="4">
    <location>
        <begin position="274"/>
        <end position="339"/>
    </location>
</feature>
<organism evidence="5 6">
    <name type="scientific">Plasmodium chabaudi adami</name>
    <dbReference type="NCBI Taxonomy" id="5826"/>
    <lineage>
        <taxon>Eukaryota</taxon>
        <taxon>Sar</taxon>
        <taxon>Alveolata</taxon>
        <taxon>Apicomplexa</taxon>
        <taxon>Aconoidasida</taxon>
        <taxon>Haemosporida</taxon>
        <taxon>Plasmodiidae</taxon>
        <taxon>Plasmodium</taxon>
        <taxon>Plasmodium (Vinckeia)</taxon>
    </lineage>
</organism>
<accession>A0A1C6YBX5</accession>
<dbReference type="InterPro" id="IPR013761">
    <property type="entry name" value="SAM/pointed_sf"/>
</dbReference>
<evidence type="ECO:0000259" key="3">
    <source>
        <dbReference type="PROSITE" id="PS50011"/>
    </source>
</evidence>
<reference evidence="5 6" key="1">
    <citation type="submission" date="2016-08" db="EMBL/GenBank/DDBJ databases">
        <authorList>
            <consortium name="Pathogen Informatics"/>
        </authorList>
    </citation>
    <scope>NUCLEOTIDE SEQUENCE [LARGE SCALE GENOMIC DNA]</scope>
    <source>
        <strain evidence="5 6">DS</strain>
    </source>
</reference>
<keyword evidence="5" id="KW-0418">Kinase</keyword>
<evidence type="ECO:0000313" key="6">
    <source>
        <dbReference type="Proteomes" id="UP000507536"/>
    </source>
</evidence>
<evidence type="ECO:0000256" key="2">
    <source>
        <dbReference type="SAM" id="MobiDB-lite"/>
    </source>
</evidence>
<dbReference type="AlphaFoldDB" id="A0A1C6YBX5"/>
<evidence type="ECO:0000313" key="5">
    <source>
        <dbReference type="EMBL" id="SCM20664.1"/>
    </source>
</evidence>
<dbReference type="Proteomes" id="UP000507536">
    <property type="component" value="Chromosome 9"/>
</dbReference>
<feature type="domain" description="Protein kinase" evidence="3">
    <location>
        <begin position="879"/>
        <end position="1211"/>
    </location>
</feature>
<evidence type="ECO:0000259" key="4">
    <source>
        <dbReference type="PROSITE" id="PS50105"/>
    </source>
</evidence>
<dbReference type="PANTHER" id="PTHR44329">
    <property type="entry name" value="SERINE/THREONINE-PROTEIN KINASE TNNI3K-RELATED"/>
    <property type="match status" value="1"/>
</dbReference>
<name>A0A1C6YBX5_PLACE</name>
<dbReference type="InterPro" id="IPR000719">
    <property type="entry name" value="Prot_kinase_dom"/>
</dbReference>
<dbReference type="PROSITE" id="PS50105">
    <property type="entry name" value="SAM_DOMAIN"/>
    <property type="match status" value="1"/>
</dbReference>
<proteinExistence type="predicted"/>
<sequence length="1229" mass="143787">MGNTNSTETNNYIKFDKYYYIGDLNVDNLPHGRGLILYENGNSFYGNFIKGKKHGQGIYIDKNLTKYISNWAYGNILNKVKVKRFDNDVVYLFYYKNDIIDHCKVYGYISSHKKKTIKHEQVLVDSEIQNCQEKSVDNQKDETIDIPNDKYKAKNGILKYKKTKKASDKINPLNDSIFYSSCESTSKSIGSDYISDFEKKEKQTNEQEEKGFEKVKENCMDHIEGTKPSTIFENDNIMGNTKVRSDMSEEMIMLRLKDIINNNTDLKIENYELWNKEQVAHWLSLCSVPMKWVVSVYKNNITGHKLNNINLHYIRNKLGILPYGQAIKLLQLIKNLRVTAYNTRLANTLNLEEYENYLEKKIKKKKIRDKKTRDKKTREKKTREKKTREKKDDADIETSSSQIDIFQKDDQKIIMNKQIKSMINQKNVNDKSFSDKIKNGFLQGNTNIKNLQNFVINTIWDKNKDEFEKPIEENNIPIHVEKEKELNTNEDSAEKEVTELKKDKHINHVQQNISMLKNMHSESNESESSPTSITQTLSTSSDSTFTNIHSDESSKIFHEKREHTSIASNEEKEVNELNLSSSINSKSETNLLNNSSPTKLQNELPKLSHSSGLETSFSSSSSEKSSETFSSSSFCSEHSDMDNFHNSNKIVKYSNNIYINSSLAFSYIYSFIIPPENLTFLYQIKNYYIRDVENDLSPTNEVDFVDNFNFYKNREIPKNGKDNTKPQKMKSRVFRGRYMGKDVAIKVLVGNIKNFTKFHKVLYKLYILRHTNIALIMGVSISYPFVFIIYEYVKNLCLFSYLHCVKYKHIYFSKLLKYYQKKFPNQNGQQKHDTNNELAYSSAASTKSFGTSSSNMNNTELKNRNNSKYRYINKINSMFRNKNNILCGNYHYLFRKKNDNMSISQEHKNSDRISFTNESQNLLTNKKYKKKINKKLGFKEKIKINRPYAFPPLQEDLNFYFEKKKQKNKILFSYLKTHSYFKSKKCDDRKNKLSDQQIMKIIIGITLGCSYLEKQKVQWINLKPTNILLDESLNAKISDFGIKEIEQCLDTNIDYSYIVFPNNVIKFNNKHFKNKIKKIKIVNKDSEDMLHVFSTQNNVYKYNTREIDVSSNSHNSVFFWTAPEILKGGKNPSLYSDVYAYGIILWELMTNSIPFNYHFKSHLVASVGYAKEKLSFQNIPPYIKNLIKSCINRDKYKRPTFDKILIELSMIYEKINSKEEDALMSFMDG</sequence>
<dbReference type="Gene3D" id="1.10.150.50">
    <property type="entry name" value="Transcription Factor, Ets-1"/>
    <property type="match status" value="1"/>
</dbReference>
<dbReference type="SMART" id="SM00220">
    <property type="entry name" value="S_TKc"/>
    <property type="match status" value="1"/>
</dbReference>
<feature type="compositionally biased region" description="Polar residues" evidence="2">
    <location>
        <begin position="577"/>
        <end position="601"/>
    </location>
</feature>
<keyword evidence="1" id="KW-0677">Repeat</keyword>
<dbReference type="SUPFAM" id="SSF47769">
    <property type="entry name" value="SAM/Pointed domain"/>
    <property type="match status" value="1"/>
</dbReference>
<dbReference type="Gene3D" id="1.10.510.10">
    <property type="entry name" value="Transferase(Phosphotransferase) domain 1"/>
    <property type="match status" value="2"/>
</dbReference>
<feature type="region of interest" description="Disordered" evidence="2">
    <location>
        <begin position="519"/>
        <end position="626"/>
    </location>
</feature>
<dbReference type="InterPro" id="IPR001245">
    <property type="entry name" value="Ser-Thr/Tyr_kinase_cat_dom"/>
</dbReference>
<feature type="compositionally biased region" description="Polar residues" evidence="2">
    <location>
        <begin position="530"/>
        <end position="548"/>
    </location>
</feature>